<proteinExistence type="predicted"/>
<reference evidence="3" key="1">
    <citation type="submission" date="2016-06" db="EMBL/GenBank/DDBJ databases">
        <authorList>
            <person name="Varghese N."/>
            <person name="Submissions Spin"/>
        </authorList>
    </citation>
    <scope>NUCLEOTIDE SEQUENCE [LARGE SCALE GENOMIC DNA]</scope>
    <source>
        <strain evidence="3">DSM 44983</strain>
    </source>
</reference>
<dbReference type="AlphaFoldDB" id="A0A109II42"/>
<dbReference type="GO" id="GO:0016740">
    <property type="term" value="F:transferase activity"/>
    <property type="evidence" value="ECO:0007669"/>
    <property type="project" value="UniProtKB-KW"/>
</dbReference>
<feature type="domain" description="Polysaccharide pyruvyl transferase" evidence="1">
    <location>
        <begin position="71"/>
        <end position="303"/>
    </location>
</feature>
<dbReference type="Pfam" id="PF04230">
    <property type="entry name" value="PS_pyruv_trans"/>
    <property type="match status" value="1"/>
</dbReference>
<dbReference type="Proteomes" id="UP000198226">
    <property type="component" value="Chromosome I"/>
</dbReference>
<evidence type="ECO:0000313" key="3">
    <source>
        <dbReference type="Proteomes" id="UP000198226"/>
    </source>
</evidence>
<keyword evidence="3" id="KW-1185">Reference proteome</keyword>
<evidence type="ECO:0000313" key="2">
    <source>
        <dbReference type="EMBL" id="SCG50405.1"/>
    </source>
</evidence>
<dbReference type="RefSeq" id="WP_067311890.1">
    <property type="nucleotide sequence ID" value="NZ_LRMV01000117.1"/>
</dbReference>
<evidence type="ECO:0000259" key="1">
    <source>
        <dbReference type="Pfam" id="PF04230"/>
    </source>
</evidence>
<organism evidence="2 3">
    <name type="scientific">Micromonospora rifamycinica</name>
    <dbReference type="NCBI Taxonomy" id="291594"/>
    <lineage>
        <taxon>Bacteria</taxon>
        <taxon>Bacillati</taxon>
        <taxon>Actinomycetota</taxon>
        <taxon>Actinomycetes</taxon>
        <taxon>Micromonosporales</taxon>
        <taxon>Micromonosporaceae</taxon>
        <taxon>Micromonospora</taxon>
    </lineage>
</organism>
<accession>A0A109II42</accession>
<gene>
    <name evidence="2" type="ORF">GA0070623_1809</name>
</gene>
<sequence>MHQRILIRAKKDPFDVRGPEEAYEGNWIGENNGNLVFSHAAHKLLRTSTARITSTEFKVDLRDVDRINEQHDVYVIPLANAFRRSYAHRIELMTKLVERLRIPVVVLGVGVQTDVTGDRGYLRPIDDVVARFVRAALDRGPSIGVRGEITAQYLKTLGFSAVDVIGCPSMFLHGDQLRVEKSAAALTPDARVALTVSPYVKSMAKIIASHQARYPNLRYLPQDLKTLGTLLYGDAPEDRGKTSAIPIHTSHPLFTEDKVRMFLDPWTWMDYLAGFDFAFGTRIHGTITALVSGTPGYLFAHDSRTLELARYFDIPHRLMKEVPADVDAAQLYAEADYTAMNAGHQARYEVMRAFLARHDLGNAFDDGDSAARFDAQVRETRFPPAVRPAVACPPEELLARIQWLRDRNTALGDDIRELREQRLRARVKRAVPAPVRRILSR</sequence>
<keyword evidence="2" id="KW-0808">Transferase</keyword>
<protein>
    <submittedName>
        <fullName evidence="2">Polysaccharide pyruvyl transferase</fullName>
    </submittedName>
</protein>
<dbReference type="EMBL" id="LT607752">
    <property type="protein sequence ID" value="SCG50405.1"/>
    <property type="molecule type" value="Genomic_DNA"/>
</dbReference>
<dbReference type="InterPro" id="IPR007345">
    <property type="entry name" value="Polysacch_pyruvyl_Trfase"/>
</dbReference>
<name>A0A109II42_9ACTN</name>
<dbReference type="OrthoDB" id="9767435at2"/>